<gene>
    <name evidence="2" type="ORF">HRI_002388900</name>
</gene>
<proteinExistence type="inferred from homology"/>
<organism evidence="2 3">
    <name type="scientific">Hibiscus trionum</name>
    <name type="common">Flower of an hour</name>
    <dbReference type="NCBI Taxonomy" id="183268"/>
    <lineage>
        <taxon>Eukaryota</taxon>
        <taxon>Viridiplantae</taxon>
        <taxon>Streptophyta</taxon>
        <taxon>Embryophyta</taxon>
        <taxon>Tracheophyta</taxon>
        <taxon>Spermatophyta</taxon>
        <taxon>Magnoliopsida</taxon>
        <taxon>eudicotyledons</taxon>
        <taxon>Gunneridae</taxon>
        <taxon>Pentapetalae</taxon>
        <taxon>rosids</taxon>
        <taxon>malvids</taxon>
        <taxon>Malvales</taxon>
        <taxon>Malvaceae</taxon>
        <taxon>Malvoideae</taxon>
        <taxon>Hibiscus</taxon>
    </lineage>
</organism>
<reference evidence="2" key="1">
    <citation type="submission" date="2023-05" db="EMBL/GenBank/DDBJ databases">
        <title>Genome and transcriptome analyses reveal genes involved in the formation of fine ridges on petal epidermal cells in Hibiscus trionum.</title>
        <authorList>
            <person name="Koshimizu S."/>
            <person name="Masuda S."/>
            <person name="Ishii T."/>
            <person name="Shirasu K."/>
            <person name="Hoshino A."/>
            <person name="Arita M."/>
        </authorList>
    </citation>
    <scope>NUCLEOTIDE SEQUENCE</scope>
    <source>
        <strain evidence="2">Hamamatsu line</strain>
    </source>
</reference>
<dbReference type="OrthoDB" id="976424at2759"/>
<sequence length="94" mass="10628">MICWPYFADQRVNSRAVSEVWKIGLDIKDVCDRKAVEKAVNDVMVDRKEEFAKSAAEMAELINHSVNVGSSYSNLDPLTQDIREMGLKTPPKNN</sequence>
<comment type="similarity">
    <text evidence="1">Belongs to the UDP-glycosyltransferase family.</text>
</comment>
<dbReference type="SUPFAM" id="SSF53756">
    <property type="entry name" value="UDP-Glycosyltransferase/glycogen phosphorylase"/>
    <property type="match status" value="1"/>
</dbReference>
<dbReference type="EMBL" id="BSYR01000022">
    <property type="protein sequence ID" value="GMI87196.1"/>
    <property type="molecule type" value="Genomic_DNA"/>
</dbReference>
<dbReference type="GO" id="GO:0035251">
    <property type="term" value="F:UDP-glucosyltransferase activity"/>
    <property type="evidence" value="ECO:0007669"/>
    <property type="project" value="InterPro"/>
</dbReference>
<dbReference type="PANTHER" id="PTHR48049:SF152">
    <property type="entry name" value="GLYCOSYLTRANSFERASE"/>
    <property type="match status" value="1"/>
</dbReference>
<dbReference type="Proteomes" id="UP001165190">
    <property type="component" value="Unassembled WGS sequence"/>
</dbReference>
<comment type="caution">
    <text evidence="2">The sequence shown here is derived from an EMBL/GenBank/DDBJ whole genome shotgun (WGS) entry which is preliminary data.</text>
</comment>
<evidence type="ECO:0000313" key="3">
    <source>
        <dbReference type="Proteomes" id="UP001165190"/>
    </source>
</evidence>
<evidence type="ECO:0000256" key="1">
    <source>
        <dbReference type="ARBA" id="ARBA00009995"/>
    </source>
</evidence>
<protein>
    <submittedName>
        <fullName evidence="2">UDP-glucosyl transferase 76E12</fullName>
    </submittedName>
</protein>
<keyword evidence="3" id="KW-1185">Reference proteome</keyword>
<keyword evidence="2" id="KW-0808">Transferase</keyword>
<accession>A0A9W7I1F8</accession>
<dbReference type="AlphaFoldDB" id="A0A9W7I1F8"/>
<dbReference type="InterPro" id="IPR050481">
    <property type="entry name" value="UDP-glycosyltransf_plant"/>
</dbReference>
<name>A0A9W7I1F8_HIBTR</name>
<dbReference type="Gene3D" id="3.40.50.2000">
    <property type="entry name" value="Glycogen Phosphorylase B"/>
    <property type="match status" value="2"/>
</dbReference>
<evidence type="ECO:0000313" key="2">
    <source>
        <dbReference type="EMBL" id="GMI87196.1"/>
    </source>
</evidence>
<dbReference type="PANTHER" id="PTHR48049">
    <property type="entry name" value="GLYCOSYLTRANSFERASE"/>
    <property type="match status" value="1"/>
</dbReference>